<gene>
    <name evidence="5" type="ORF">CONPUDRAFT_158172</name>
</gene>
<dbReference type="GO" id="GO:0006325">
    <property type="term" value="P:chromatin organization"/>
    <property type="evidence" value="ECO:0007669"/>
    <property type="project" value="UniProtKB-ARBA"/>
</dbReference>
<dbReference type="PANTHER" id="PTHR15398:SF4">
    <property type="entry name" value="BROMODOMAIN-CONTAINING PROTEIN 8 ISOFORM X1"/>
    <property type="match status" value="1"/>
</dbReference>
<evidence type="ECO:0000313" key="5">
    <source>
        <dbReference type="EMBL" id="EIW76138.1"/>
    </source>
</evidence>
<dbReference type="CDD" id="cd04369">
    <property type="entry name" value="Bromodomain"/>
    <property type="match status" value="1"/>
</dbReference>
<dbReference type="SUPFAM" id="SSF47370">
    <property type="entry name" value="Bromodomain"/>
    <property type="match status" value="1"/>
</dbReference>
<dbReference type="GeneID" id="19203877"/>
<evidence type="ECO:0000256" key="2">
    <source>
        <dbReference type="PROSITE-ProRule" id="PRU00035"/>
    </source>
</evidence>
<dbReference type="InterPro" id="IPR001487">
    <property type="entry name" value="Bromodomain"/>
</dbReference>
<organism evidence="5 6">
    <name type="scientific">Coniophora puteana (strain RWD-64-598)</name>
    <name type="common">Brown rot fungus</name>
    <dbReference type="NCBI Taxonomy" id="741705"/>
    <lineage>
        <taxon>Eukaryota</taxon>
        <taxon>Fungi</taxon>
        <taxon>Dikarya</taxon>
        <taxon>Basidiomycota</taxon>
        <taxon>Agaricomycotina</taxon>
        <taxon>Agaricomycetes</taxon>
        <taxon>Agaricomycetidae</taxon>
        <taxon>Boletales</taxon>
        <taxon>Coniophorineae</taxon>
        <taxon>Coniophoraceae</taxon>
        <taxon>Coniophora</taxon>
    </lineage>
</organism>
<dbReference type="Proteomes" id="UP000053558">
    <property type="component" value="Unassembled WGS sequence"/>
</dbReference>
<dbReference type="RefSeq" id="XP_007773408.1">
    <property type="nucleotide sequence ID" value="XM_007775218.1"/>
</dbReference>
<keyword evidence="6" id="KW-1185">Reference proteome</keyword>
<comment type="caution">
    <text evidence="5">The sequence shown here is derived from an EMBL/GenBank/DDBJ whole genome shotgun (WGS) entry which is preliminary data.</text>
</comment>
<proteinExistence type="predicted"/>
<dbReference type="Gene3D" id="1.20.920.10">
    <property type="entry name" value="Bromodomain-like"/>
    <property type="match status" value="1"/>
</dbReference>
<feature type="compositionally biased region" description="Polar residues" evidence="3">
    <location>
        <begin position="284"/>
        <end position="304"/>
    </location>
</feature>
<protein>
    <recommendedName>
        <fullName evidence="4">Bromo domain-containing protein</fullName>
    </recommendedName>
</protein>
<dbReference type="InterPro" id="IPR036427">
    <property type="entry name" value="Bromodomain-like_sf"/>
</dbReference>
<feature type="compositionally biased region" description="Acidic residues" evidence="3">
    <location>
        <begin position="247"/>
        <end position="258"/>
    </location>
</feature>
<dbReference type="KEGG" id="cput:CONPUDRAFT_158172"/>
<dbReference type="Pfam" id="PF00439">
    <property type="entry name" value="Bromodomain"/>
    <property type="match status" value="1"/>
</dbReference>
<feature type="compositionally biased region" description="Low complexity" evidence="3">
    <location>
        <begin position="19"/>
        <end position="30"/>
    </location>
</feature>
<feature type="region of interest" description="Disordered" evidence="3">
    <location>
        <begin position="174"/>
        <end position="359"/>
    </location>
</feature>
<evidence type="ECO:0000259" key="4">
    <source>
        <dbReference type="PROSITE" id="PS50014"/>
    </source>
</evidence>
<reference evidence="6" key="1">
    <citation type="journal article" date="2012" name="Science">
        <title>The Paleozoic origin of enzymatic lignin decomposition reconstructed from 31 fungal genomes.</title>
        <authorList>
            <person name="Floudas D."/>
            <person name="Binder M."/>
            <person name="Riley R."/>
            <person name="Barry K."/>
            <person name="Blanchette R.A."/>
            <person name="Henrissat B."/>
            <person name="Martinez A.T."/>
            <person name="Otillar R."/>
            <person name="Spatafora J.W."/>
            <person name="Yadav J.S."/>
            <person name="Aerts A."/>
            <person name="Benoit I."/>
            <person name="Boyd A."/>
            <person name="Carlson A."/>
            <person name="Copeland A."/>
            <person name="Coutinho P.M."/>
            <person name="de Vries R.P."/>
            <person name="Ferreira P."/>
            <person name="Findley K."/>
            <person name="Foster B."/>
            <person name="Gaskell J."/>
            <person name="Glotzer D."/>
            <person name="Gorecki P."/>
            <person name="Heitman J."/>
            <person name="Hesse C."/>
            <person name="Hori C."/>
            <person name="Igarashi K."/>
            <person name="Jurgens J.A."/>
            <person name="Kallen N."/>
            <person name="Kersten P."/>
            <person name="Kohler A."/>
            <person name="Kuees U."/>
            <person name="Kumar T.K.A."/>
            <person name="Kuo A."/>
            <person name="LaButti K."/>
            <person name="Larrondo L.F."/>
            <person name="Lindquist E."/>
            <person name="Ling A."/>
            <person name="Lombard V."/>
            <person name="Lucas S."/>
            <person name="Lundell T."/>
            <person name="Martin R."/>
            <person name="McLaughlin D.J."/>
            <person name="Morgenstern I."/>
            <person name="Morin E."/>
            <person name="Murat C."/>
            <person name="Nagy L.G."/>
            <person name="Nolan M."/>
            <person name="Ohm R.A."/>
            <person name="Patyshakuliyeva A."/>
            <person name="Rokas A."/>
            <person name="Ruiz-Duenas F.J."/>
            <person name="Sabat G."/>
            <person name="Salamov A."/>
            <person name="Samejima M."/>
            <person name="Schmutz J."/>
            <person name="Slot J.C."/>
            <person name="St John F."/>
            <person name="Stenlid J."/>
            <person name="Sun H."/>
            <person name="Sun S."/>
            <person name="Syed K."/>
            <person name="Tsang A."/>
            <person name="Wiebenga A."/>
            <person name="Young D."/>
            <person name="Pisabarro A."/>
            <person name="Eastwood D.C."/>
            <person name="Martin F."/>
            <person name="Cullen D."/>
            <person name="Grigoriev I.V."/>
            <person name="Hibbett D.S."/>
        </authorList>
    </citation>
    <scope>NUCLEOTIDE SEQUENCE [LARGE SCALE GENOMIC DNA]</scope>
    <source>
        <strain evidence="6">RWD-64-598 SS2</strain>
    </source>
</reference>
<accession>A0A5M3MA58</accession>
<evidence type="ECO:0000256" key="3">
    <source>
        <dbReference type="SAM" id="MobiDB-lite"/>
    </source>
</evidence>
<sequence length="470" mass="52137">MSQTGPGHSIGYIPNPPMATSTRSARRASAVGASGPDDRQKLNTQERLIFAQAVYELGADSWSQVAKLLSKHPLVSKPKGFFTAQSCHAMYVHLMGEAGLDCSDDKSIHAPANLKLAQHHYVARLQELKQLIVAEETKFKRIVFEIDEIRAGRWDAKKDDLKAADADSAIVESLVSTEETNSQEKRLAMAEEEEEEEQSEAASSGEQGSTGESSNVDRSLLGVEGSDRTAHDGFDPTSSSQLTDIPQELEETDAESNNDEGSNRNSVTPRGGSRLPSPTEEEQSTSAAQSPEQADTNDKGTMTRSGKRPAEEELTDKPDKKRLKEEAQTPEIESQGSSGRRRRTVTANDSVQTPPAPNKRFQTMITMLYQQISQHRNGNIFHNPIKNSDAPDYHDLIKRPMDLKTIKARIKDGAITNSPEFLRDIYLMFANAIMYNRPGSDVYLMTQEMMAESEDYIKEFKQTEGLIRRT</sequence>
<dbReference type="PRINTS" id="PR00503">
    <property type="entry name" value="BROMODOMAIN"/>
</dbReference>
<feature type="compositionally biased region" description="Polar residues" evidence="3">
    <location>
        <begin position="259"/>
        <end position="268"/>
    </location>
</feature>
<feature type="region of interest" description="Disordered" evidence="3">
    <location>
        <begin position="1"/>
        <end position="39"/>
    </location>
</feature>
<dbReference type="OMA" id="YNMAEEM"/>
<dbReference type="PROSITE" id="PS50014">
    <property type="entry name" value="BROMODOMAIN_2"/>
    <property type="match status" value="1"/>
</dbReference>
<feature type="domain" description="Bromo" evidence="4">
    <location>
        <begin position="373"/>
        <end position="443"/>
    </location>
</feature>
<evidence type="ECO:0000313" key="6">
    <source>
        <dbReference type="Proteomes" id="UP000053558"/>
    </source>
</evidence>
<feature type="compositionally biased region" description="Basic and acidic residues" evidence="3">
    <location>
        <begin position="225"/>
        <end position="234"/>
    </location>
</feature>
<dbReference type="PANTHER" id="PTHR15398">
    <property type="entry name" value="BROMODOMAIN-CONTAINING PROTEIN 8"/>
    <property type="match status" value="1"/>
</dbReference>
<dbReference type="GO" id="GO:0035267">
    <property type="term" value="C:NuA4 histone acetyltransferase complex"/>
    <property type="evidence" value="ECO:0007669"/>
    <property type="project" value="TreeGrafter"/>
</dbReference>
<dbReference type="SMART" id="SM00297">
    <property type="entry name" value="BROMO"/>
    <property type="match status" value="1"/>
</dbReference>
<evidence type="ECO:0000256" key="1">
    <source>
        <dbReference type="ARBA" id="ARBA00023117"/>
    </source>
</evidence>
<keyword evidence="1 2" id="KW-0103">Bromodomain</keyword>
<dbReference type="EMBL" id="JH711586">
    <property type="protein sequence ID" value="EIW76138.1"/>
    <property type="molecule type" value="Genomic_DNA"/>
</dbReference>
<feature type="compositionally biased region" description="Low complexity" evidence="3">
    <location>
        <begin position="200"/>
        <end position="214"/>
    </location>
</feature>
<feature type="compositionally biased region" description="Acidic residues" evidence="3">
    <location>
        <begin position="190"/>
        <end position="199"/>
    </location>
</feature>
<dbReference type="AlphaFoldDB" id="A0A5M3MA58"/>
<dbReference type="OrthoDB" id="1742084at2759"/>
<feature type="compositionally biased region" description="Basic and acidic residues" evidence="3">
    <location>
        <begin position="308"/>
        <end position="327"/>
    </location>
</feature>
<name>A0A5M3MA58_CONPW</name>